<organism evidence="1 2">
    <name type="scientific">Salmonella enterica subsp. enterica serovar Senftenberg str. A4-543</name>
    <dbReference type="NCBI Taxonomy" id="913082"/>
    <lineage>
        <taxon>Bacteria</taxon>
        <taxon>Pseudomonadati</taxon>
        <taxon>Pseudomonadota</taxon>
        <taxon>Gammaproteobacteria</taxon>
        <taxon>Enterobacterales</taxon>
        <taxon>Enterobacteriaceae</taxon>
        <taxon>Salmonella</taxon>
    </lineage>
</organism>
<feature type="non-terminal residue" evidence="1">
    <location>
        <position position="1"/>
    </location>
</feature>
<accession>G5QUB5</accession>
<comment type="caution">
    <text evidence="1">The sequence shown here is derived from an EMBL/GenBank/DDBJ whole genome shotgun (WGS) entry which is preliminary data.</text>
</comment>
<sequence>KIDKTIPWNSTNPPMDISLISLVEVPFAYGKPLRQNMSWEKKLSKHEW</sequence>
<dbReference type="AlphaFoldDB" id="G5QUB5"/>
<proteinExistence type="predicted"/>
<protein>
    <submittedName>
        <fullName evidence="1">Uncharacterized protein</fullName>
    </submittedName>
</protein>
<reference evidence="1 2" key="1">
    <citation type="journal article" date="2011" name="BMC Genomics">
        <title>Genome sequencing reveals diversification of virulence factor content and possible host adaptation in distinct subpopulations of Salmonella enterica.</title>
        <authorList>
            <person name="den Bakker H.C."/>
            <person name="Moreno Switt A.I."/>
            <person name="Govoni G."/>
            <person name="Cummings C.A."/>
            <person name="Ranieri M.L."/>
            <person name="Degoricija L."/>
            <person name="Hoelzer K."/>
            <person name="Rodriguez-Rivera L.D."/>
            <person name="Brown S."/>
            <person name="Bolchacova E."/>
            <person name="Furtado M.R."/>
            <person name="Wiedmann M."/>
        </authorList>
    </citation>
    <scope>NUCLEOTIDE SEQUENCE [LARGE SCALE GENOMIC DNA]</scope>
    <source>
        <strain evidence="1 2">A4-543</strain>
    </source>
</reference>
<dbReference type="EMBL" id="AFCU01000054">
    <property type="protein sequence ID" value="EHC95108.1"/>
    <property type="molecule type" value="Genomic_DNA"/>
</dbReference>
<evidence type="ECO:0000313" key="2">
    <source>
        <dbReference type="Proteomes" id="UP000005065"/>
    </source>
</evidence>
<gene>
    <name evidence="1" type="ORF">LTSESEN_0174</name>
</gene>
<name>G5QUB5_SALSE</name>
<evidence type="ECO:0000313" key="1">
    <source>
        <dbReference type="EMBL" id="EHC95108.1"/>
    </source>
</evidence>
<dbReference type="Proteomes" id="UP000005065">
    <property type="component" value="Unassembled WGS sequence"/>
</dbReference>